<dbReference type="GO" id="GO:0000045">
    <property type="term" value="P:autophagosome assembly"/>
    <property type="evidence" value="ECO:0007669"/>
    <property type="project" value="TreeGrafter"/>
</dbReference>
<feature type="domain" description="Peptidase C54 catalytic" evidence="12">
    <location>
        <begin position="75"/>
        <end position="391"/>
    </location>
</feature>
<comment type="function">
    <text evidence="11">Cysteine protease that plays a key role in autophagy by mediating both proteolytic activation and delipidation of ATG8 family proteins.</text>
</comment>
<evidence type="ECO:0000256" key="9">
    <source>
        <dbReference type="ARBA" id="ARBA00023006"/>
    </source>
</evidence>
<keyword evidence="7" id="KW-0788">Thiol protease</keyword>
<dbReference type="GO" id="GO:0016485">
    <property type="term" value="P:protein processing"/>
    <property type="evidence" value="ECO:0007669"/>
    <property type="project" value="TreeGrafter"/>
</dbReference>
<comment type="caution">
    <text evidence="13">The sequence shown here is derived from an EMBL/GenBank/DDBJ whole genome shotgun (WGS) entry which is preliminary data.</text>
</comment>
<comment type="similarity">
    <text evidence="2 11">Belongs to the peptidase C54 family.</text>
</comment>
<dbReference type="PANTHER" id="PTHR22624:SF49">
    <property type="entry name" value="CYSTEINE PROTEASE"/>
    <property type="match status" value="1"/>
</dbReference>
<keyword evidence="9 11" id="KW-0072">Autophagy</keyword>
<evidence type="ECO:0000256" key="3">
    <source>
        <dbReference type="ARBA" id="ARBA00022448"/>
    </source>
</evidence>
<gene>
    <name evidence="13" type="primary">Atg4b</name>
    <name evidence="13" type="ORF">Anas_07524</name>
</gene>
<evidence type="ECO:0000256" key="7">
    <source>
        <dbReference type="ARBA" id="ARBA00022807"/>
    </source>
</evidence>
<evidence type="ECO:0000313" key="13">
    <source>
        <dbReference type="EMBL" id="KAB7499367.1"/>
    </source>
</evidence>
<keyword evidence="14" id="KW-1185">Reference proteome</keyword>
<name>A0A5N5SZJ8_9CRUS</name>
<dbReference type="EC" id="3.4.22.-" evidence="11"/>
<dbReference type="Proteomes" id="UP000326759">
    <property type="component" value="Unassembled WGS sequence"/>
</dbReference>
<evidence type="ECO:0000256" key="2">
    <source>
        <dbReference type="ARBA" id="ARBA00010958"/>
    </source>
</evidence>
<dbReference type="SUPFAM" id="SSF54001">
    <property type="entry name" value="Cysteine proteinases"/>
    <property type="match status" value="1"/>
</dbReference>
<keyword evidence="8 11" id="KW-0653">Protein transport</keyword>
<keyword evidence="5 11" id="KW-0645">Protease</keyword>
<evidence type="ECO:0000256" key="5">
    <source>
        <dbReference type="ARBA" id="ARBA00022670"/>
    </source>
</evidence>
<dbReference type="EMBL" id="SEYY01018424">
    <property type="protein sequence ID" value="KAB7499367.1"/>
    <property type="molecule type" value="Genomic_DNA"/>
</dbReference>
<comment type="subcellular location">
    <subcellularLocation>
        <location evidence="1 11">Cytoplasm</location>
    </subcellularLocation>
</comment>
<evidence type="ECO:0000256" key="1">
    <source>
        <dbReference type="ARBA" id="ARBA00004496"/>
    </source>
</evidence>
<protein>
    <recommendedName>
        <fullName evidence="11">Cysteine protease</fullName>
        <ecNumber evidence="11">3.4.22.-</ecNumber>
    </recommendedName>
</protein>
<reference evidence="13 14" key="1">
    <citation type="journal article" date="2019" name="PLoS Biol.">
        <title>Sex chromosomes control vertical transmission of feminizing Wolbachia symbionts in an isopod.</title>
        <authorList>
            <person name="Becking T."/>
            <person name="Chebbi M.A."/>
            <person name="Giraud I."/>
            <person name="Moumen B."/>
            <person name="Laverre T."/>
            <person name="Caubet Y."/>
            <person name="Peccoud J."/>
            <person name="Gilbert C."/>
            <person name="Cordaux R."/>
        </authorList>
    </citation>
    <scope>NUCLEOTIDE SEQUENCE [LARGE SCALE GENOMIC DNA]</scope>
    <source>
        <strain evidence="13">ANa2</strain>
        <tissue evidence="13">Whole body excluding digestive tract and cuticle</tissue>
    </source>
</reference>
<evidence type="ECO:0000256" key="10">
    <source>
        <dbReference type="ARBA" id="ARBA00029362"/>
    </source>
</evidence>
<dbReference type="AlphaFoldDB" id="A0A5N5SZJ8"/>
<keyword evidence="4 11" id="KW-0963">Cytoplasm</keyword>
<organism evidence="13 14">
    <name type="scientific">Armadillidium nasatum</name>
    <dbReference type="NCBI Taxonomy" id="96803"/>
    <lineage>
        <taxon>Eukaryota</taxon>
        <taxon>Metazoa</taxon>
        <taxon>Ecdysozoa</taxon>
        <taxon>Arthropoda</taxon>
        <taxon>Crustacea</taxon>
        <taxon>Multicrustacea</taxon>
        <taxon>Malacostraca</taxon>
        <taxon>Eumalacostraca</taxon>
        <taxon>Peracarida</taxon>
        <taxon>Isopoda</taxon>
        <taxon>Oniscidea</taxon>
        <taxon>Crinocheta</taxon>
        <taxon>Armadillidiidae</taxon>
        <taxon>Armadillidium</taxon>
    </lineage>
</organism>
<dbReference type="GO" id="GO:0004197">
    <property type="term" value="F:cysteine-type endopeptidase activity"/>
    <property type="evidence" value="ECO:0007669"/>
    <property type="project" value="TreeGrafter"/>
</dbReference>
<evidence type="ECO:0000313" key="14">
    <source>
        <dbReference type="Proteomes" id="UP000326759"/>
    </source>
</evidence>
<proteinExistence type="inferred from homology"/>
<evidence type="ECO:0000259" key="12">
    <source>
        <dbReference type="Pfam" id="PF03416"/>
    </source>
</evidence>
<evidence type="ECO:0000256" key="11">
    <source>
        <dbReference type="RuleBase" id="RU363115"/>
    </source>
</evidence>
<accession>A0A5N5SZJ8</accession>
<dbReference type="GO" id="GO:0034727">
    <property type="term" value="P:piecemeal microautophagy of the nucleus"/>
    <property type="evidence" value="ECO:0007669"/>
    <property type="project" value="TreeGrafter"/>
</dbReference>
<dbReference type="InterPro" id="IPR046792">
    <property type="entry name" value="Peptidase_C54_cat"/>
</dbReference>
<comment type="catalytic activity">
    <reaction evidence="10">
        <text>[protein]-C-terminal L-amino acid-glycyl-phosphatidylethanolamide + H2O = [protein]-C-terminal L-amino acid-glycine + a 1,2-diacyl-sn-glycero-3-phosphoethanolamine</text>
        <dbReference type="Rhea" id="RHEA:67548"/>
        <dbReference type="Rhea" id="RHEA-COMP:17323"/>
        <dbReference type="Rhea" id="RHEA-COMP:17324"/>
        <dbReference type="ChEBI" id="CHEBI:15377"/>
        <dbReference type="ChEBI" id="CHEBI:64612"/>
        <dbReference type="ChEBI" id="CHEBI:172940"/>
        <dbReference type="ChEBI" id="CHEBI:172941"/>
    </reaction>
    <physiologicalReaction direction="left-to-right" evidence="10">
        <dbReference type="Rhea" id="RHEA:67549"/>
    </physiologicalReaction>
</comment>
<dbReference type="InterPro" id="IPR005078">
    <property type="entry name" value="Peptidase_C54"/>
</dbReference>
<dbReference type="Pfam" id="PF03416">
    <property type="entry name" value="Peptidase_C54"/>
    <property type="match status" value="1"/>
</dbReference>
<dbReference type="GO" id="GO:0005737">
    <property type="term" value="C:cytoplasm"/>
    <property type="evidence" value="ECO:0007669"/>
    <property type="project" value="UniProtKB-SubCell"/>
</dbReference>
<dbReference type="GO" id="GO:0015031">
    <property type="term" value="P:protein transport"/>
    <property type="evidence" value="ECO:0007669"/>
    <property type="project" value="UniProtKB-KW"/>
</dbReference>
<keyword evidence="3" id="KW-0813">Transport</keyword>
<evidence type="ECO:0000256" key="4">
    <source>
        <dbReference type="ARBA" id="ARBA00022490"/>
    </source>
</evidence>
<dbReference type="GO" id="GO:0035973">
    <property type="term" value="P:aggrephagy"/>
    <property type="evidence" value="ECO:0007669"/>
    <property type="project" value="TreeGrafter"/>
</dbReference>
<evidence type="ECO:0000256" key="6">
    <source>
        <dbReference type="ARBA" id="ARBA00022801"/>
    </source>
</evidence>
<sequence length="445" mass="51146">MVKCYSGLKCASYYAFTRVLSVVKLSKLYQICHIDTADDSCISYEGTLGENEDFPITDIPVWILGSVYSTETQLEDLRSDFLTRIWLTYRRNFPLISDTTFTSDKGWGCMLRCGQMVMAESLLRYHFELSLIVNFPVSYRNLIHELSSVGFHPPLCNWNTDVLSRHCIAALRNECRDWKWSPEEESKSYLRIISLFEDDRTQPFSIHQIAQIGVEFGKKVGEWYGPNTVAHVLKKLAPYDHWNHINVNVVMDNVFIMDEIRESSQDSKDKCFRPLLLFIPLRLGVSEINPIYISGLKKCLKMPQCVGIIGGKPNHALYFIGFLGEEIIYLDPHTTQEAGKLGEKKTSEAKELDLTYHCSHAQRMPFEYLDPSLSVCFFCASEKDFGDLCNRLQQDIVDGENSPLFELCITRPDFLKEDQDFGAVGIELEDHHLDSEDDEEFEVLE</sequence>
<dbReference type="InterPro" id="IPR038765">
    <property type="entry name" value="Papain-like_cys_pep_sf"/>
</dbReference>
<dbReference type="GO" id="GO:0019786">
    <property type="term" value="F:protein-phosphatidylethanolamide deconjugating activity"/>
    <property type="evidence" value="ECO:0007669"/>
    <property type="project" value="InterPro"/>
</dbReference>
<dbReference type="PANTHER" id="PTHR22624">
    <property type="entry name" value="CYSTEINE PROTEASE ATG4"/>
    <property type="match status" value="1"/>
</dbReference>
<dbReference type="OrthoDB" id="2960936at2759"/>
<keyword evidence="6 11" id="KW-0378">Hydrolase</keyword>
<evidence type="ECO:0000256" key="8">
    <source>
        <dbReference type="ARBA" id="ARBA00022927"/>
    </source>
</evidence>
<dbReference type="GO" id="GO:0000423">
    <property type="term" value="P:mitophagy"/>
    <property type="evidence" value="ECO:0007669"/>
    <property type="project" value="TreeGrafter"/>
</dbReference>